<keyword evidence="8" id="KW-0131">Cell cycle</keyword>
<comment type="subcellular location">
    <subcellularLocation>
        <location evidence="1">Chromosome</location>
        <location evidence="1">Centromere</location>
        <location evidence="1">Kinetochore</location>
    </subcellularLocation>
</comment>
<name>A0A8T0IXQ0_CERPU</name>
<keyword evidence="4" id="KW-0132">Cell division</keyword>
<evidence type="ECO:0000256" key="2">
    <source>
        <dbReference type="ARBA" id="ARBA00008643"/>
    </source>
</evidence>
<evidence type="ECO:0000256" key="6">
    <source>
        <dbReference type="ARBA" id="ARBA00022838"/>
    </source>
</evidence>
<evidence type="ECO:0000313" key="12">
    <source>
        <dbReference type="EMBL" id="KAG0587802.1"/>
    </source>
</evidence>
<evidence type="ECO:0000256" key="8">
    <source>
        <dbReference type="ARBA" id="ARBA00023306"/>
    </source>
</evidence>
<dbReference type="PANTHER" id="PTHR14527:SF2">
    <property type="entry name" value="PROTEIN MIS12 HOMOLOG"/>
    <property type="match status" value="1"/>
</dbReference>
<evidence type="ECO:0000256" key="3">
    <source>
        <dbReference type="ARBA" id="ARBA00022454"/>
    </source>
</evidence>
<dbReference type="AlphaFoldDB" id="A0A8T0IXQ0"/>
<keyword evidence="6" id="KW-0995">Kinetochore</keyword>
<dbReference type="GO" id="GO:0000070">
    <property type="term" value="P:mitotic sister chromatid segregation"/>
    <property type="evidence" value="ECO:0007669"/>
    <property type="project" value="TreeGrafter"/>
</dbReference>
<dbReference type="Proteomes" id="UP000822688">
    <property type="component" value="Chromosome 2"/>
</dbReference>
<dbReference type="InterPro" id="IPR008685">
    <property type="entry name" value="Centromere_Mis12"/>
</dbReference>
<accession>A0A8T0IXQ0</accession>
<dbReference type="GO" id="GO:0000444">
    <property type="term" value="C:MIS12/MIND type complex"/>
    <property type="evidence" value="ECO:0007669"/>
    <property type="project" value="TreeGrafter"/>
</dbReference>
<keyword evidence="7 10" id="KW-0175">Coiled coil</keyword>
<keyword evidence="5" id="KW-0498">Mitosis</keyword>
<keyword evidence="3" id="KW-0158">Chromosome</keyword>
<sequence length="219" mass="24396">MKRPTTSSPLTPSTSSISTRTPSPPRSSMPCVHFVAFQVIEISMNRFTEMETYATRMLKITSKESQEALQQGLSTVFEKFLSKFVEEDLGPWETYCKEACLKVPAGLVLPEKFDASSNLCEDEDVKLDAELNSLRERKAAAEKETAELRRDIKALEAHVEAKASFMDAFDQLQNLPLIDDLGTAVRDLRKSVEEANALRAQRYQKLLFPANPSASGDSG</sequence>
<evidence type="ECO:0000313" key="13">
    <source>
        <dbReference type="Proteomes" id="UP000822688"/>
    </source>
</evidence>
<feature type="compositionally biased region" description="Low complexity" evidence="11">
    <location>
        <begin position="1"/>
        <end position="21"/>
    </location>
</feature>
<evidence type="ECO:0000256" key="11">
    <source>
        <dbReference type="SAM" id="MobiDB-lite"/>
    </source>
</evidence>
<comment type="caution">
    <text evidence="12">The sequence shown here is derived from an EMBL/GenBank/DDBJ whole genome shotgun (WGS) entry which is preliminary data.</text>
</comment>
<evidence type="ECO:0000256" key="5">
    <source>
        <dbReference type="ARBA" id="ARBA00022776"/>
    </source>
</evidence>
<dbReference type="GO" id="GO:0051301">
    <property type="term" value="P:cell division"/>
    <property type="evidence" value="ECO:0007669"/>
    <property type="project" value="UniProtKB-KW"/>
</dbReference>
<keyword evidence="13" id="KW-1185">Reference proteome</keyword>
<reference evidence="12" key="1">
    <citation type="submission" date="2020-06" db="EMBL/GenBank/DDBJ databases">
        <title>WGS assembly of Ceratodon purpureus strain R40.</title>
        <authorList>
            <person name="Carey S.B."/>
            <person name="Jenkins J."/>
            <person name="Shu S."/>
            <person name="Lovell J.T."/>
            <person name="Sreedasyam A."/>
            <person name="Maumus F."/>
            <person name="Tiley G.P."/>
            <person name="Fernandez-Pozo N."/>
            <person name="Barry K."/>
            <person name="Chen C."/>
            <person name="Wang M."/>
            <person name="Lipzen A."/>
            <person name="Daum C."/>
            <person name="Saski C.A."/>
            <person name="Payton A.C."/>
            <person name="Mcbreen J.C."/>
            <person name="Conrad R.E."/>
            <person name="Kollar L.M."/>
            <person name="Olsson S."/>
            <person name="Huttunen S."/>
            <person name="Landis J.B."/>
            <person name="Wickett N.J."/>
            <person name="Johnson M.G."/>
            <person name="Rensing S.A."/>
            <person name="Grimwood J."/>
            <person name="Schmutz J."/>
            <person name="Mcdaniel S.F."/>
        </authorList>
    </citation>
    <scope>NUCLEOTIDE SEQUENCE</scope>
    <source>
        <strain evidence="12">R40</strain>
    </source>
</reference>
<feature type="region of interest" description="Disordered" evidence="11">
    <location>
        <begin position="1"/>
        <end position="28"/>
    </location>
</feature>
<feature type="coiled-coil region" evidence="10">
    <location>
        <begin position="124"/>
        <end position="158"/>
    </location>
</feature>
<keyword evidence="9" id="KW-0137">Centromere</keyword>
<organism evidence="12 13">
    <name type="scientific">Ceratodon purpureus</name>
    <name type="common">Fire moss</name>
    <name type="synonym">Dicranum purpureum</name>
    <dbReference type="NCBI Taxonomy" id="3225"/>
    <lineage>
        <taxon>Eukaryota</taxon>
        <taxon>Viridiplantae</taxon>
        <taxon>Streptophyta</taxon>
        <taxon>Embryophyta</taxon>
        <taxon>Bryophyta</taxon>
        <taxon>Bryophytina</taxon>
        <taxon>Bryopsida</taxon>
        <taxon>Dicranidae</taxon>
        <taxon>Pseudoditrichales</taxon>
        <taxon>Ditrichaceae</taxon>
        <taxon>Ceratodon</taxon>
    </lineage>
</organism>
<gene>
    <name evidence="12" type="ORF">KC19_2G192500</name>
</gene>
<evidence type="ECO:0000256" key="7">
    <source>
        <dbReference type="ARBA" id="ARBA00023054"/>
    </source>
</evidence>
<dbReference type="PANTHER" id="PTHR14527">
    <property type="entry name" value="PROTEIN MIS12 HOMOLOG"/>
    <property type="match status" value="1"/>
</dbReference>
<dbReference type="Pfam" id="PF05859">
    <property type="entry name" value="Mis12"/>
    <property type="match status" value="1"/>
</dbReference>
<evidence type="ECO:0000256" key="9">
    <source>
        <dbReference type="ARBA" id="ARBA00023328"/>
    </source>
</evidence>
<protein>
    <submittedName>
        <fullName evidence="12">Uncharacterized protein</fullName>
    </submittedName>
</protein>
<dbReference type="GO" id="GO:0051382">
    <property type="term" value="P:kinetochore assembly"/>
    <property type="evidence" value="ECO:0007669"/>
    <property type="project" value="TreeGrafter"/>
</dbReference>
<evidence type="ECO:0000256" key="1">
    <source>
        <dbReference type="ARBA" id="ARBA00004629"/>
    </source>
</evidence>
<comment type="similarity">
    <text evidence="2">Belongs to the mis12 family.</text>
</comment>
<dbReference type="GO" id="GO:0005634">
    <property type="term" value="C:nucleus"/>
    <property type="evidence" value="ECO:0007669"/>
    <property type="project" value="InterPro"/>
</dbReference>
<evidence type="ECO:0000256" key="10">
    <source>
        <dbReference type="SAM" id="Coils"/>
    </source>
</evidence>
<proteinExistence type="inferred from homology"/>
<evidence type="ECO:0000256" key="4">
    <source>
        <dbReference type="ARBA" id="ARBA00022618"/>
    </source>
</evidence>
<dbReference type="EMBL" id="CM026422">
    <property type="protein sequence ID" value="KAG0587802.1"/>
    <property type="molecule type" value="Genomic_DNA"/>
</dbReference>